<dbReference type="Proteomes" id="UP000694255">
    <property type="component" value="Unassembled WGS sequence"/>
</dbReference>
<evidence type="ECO:0000313" key="4">
    <source>
        <dbReference type="Proteomes" id="UP000694255"/>
    </source>
</evidence>
<dbReference type="GO" id="GO:0045047">
    <property type="term" value="P:protein targeting to ER"/>
    <property type="evidence" value="ECO:0007669"/>
    <property type="project" value="InterPro"/>
</dbReference>
<evidence type="ECO:0000256" key="1">
    <source>
        <dbReference type="SAM" id="MobiDB-lite"/>
    </source>
</evidence>
<dbReference type="PANTHER" id="PTHR28112">
    <property type="entry name" value="SRP-INDEPENDENT TARGETING PROTEIN 3"/>
    <property type="match status" value="1"/>
</dbReference>
<dbReference type="GeneID" id="73467112"/>
<gene>
    <name evidence="3" type="ORF">J8A68_000311</name>
</gene>
<organism evidence="3 4">
    <name type="scientific">[Candida] subhashii</name>
    <dbReference type="NCBI Taxonomy" id="561895"/>
    <lineage>
        <taxon>Eukaryota</taxon>
        <taxon>Fungi</taxon>
        <taxon>Dikarya</taxon>
        <taxon>Ascomycota</taxon>
        <taxon>Saccharomycotina</taxon>
        <taxon>Pichiomycetes</taxon>
        <taxon>Debaryomycetaceae</taxon>
        <taxon>Spathaspora</taxon>
    </lineage>
</organism>
<dbReference type="GO" id="GO:0005739">
    <property type="term" value="C:mitochondrion"/>
    <property type="evidence" value="ECO:0007669"/>
    <property type="project" value="TreeGrafter"/>
</dbReference>
<accession>A0A8J5UMJ9</accession>
<dbReference type="PIRSF" id="PIRSF008756">
    <property type="entry name" value="P_tr_PHO88"/>
    <property type="match status" value="1"/>
</dbReference>
<dbReference type="Pfam" id="PF10032">
    <property type="entry name" value="Pho88"/>
    <property type="match status" value="1"/>
</dbReference>
<dbReference type="OrthoDB" id="18139at2759"/>
<sequence length="192" mass="21010">MNPAVTNIMLMLVMMQVSKRINFEDPDILFYTRAGYITCQVLALTIYFIVRAKINAKNDLTTLKYVEPANPLQGESEPKAVVTTVKEYDLQQVNSAMKSVFTGMAMMGFMHIYMKYTNPLLMQSISTIKSALETNIVKIHLYGTPATGDLKRPFKAAPGIMDALTGGAGGVKTDKQSIETAEVSGAGGIKED</sequence>
<proteinExistence type="predicted"/>
<dbReference type="GO" id="GO:0005783">
    <property type="term" value="C:endoplasmic reticulum"/>
    <property type="evidence" value="ECO:0007669"/>
    <property type="project" value="InterPro"/>
</dbReference>
<evidence type="ECO:0000256" key="2">
    <source>
        <dbReference type="SAM" id="Phobius"/>
    </source>
</evidence>
<dbReference type="AlphaFoldDB" id="A0A8J5UMJ9"/>
<dbReference type="PANTHER" id="PTHR28112:SF1">
    <property type="entry name" value="SRP-INDEPENDENT TARGETING PROTEIN 3"/>
    <property type="match status" value="1"/>
</dbReference>
<dbReference type="EMBL" id="JAGSYN010000040">
    <property type="protein sequence ID" value="KAG7666153.1"/>
    <property type="molecule type" value="Genomic_DNA"/>
</dbReference>
<feature type="transmembrane region" description="Helical" evidence="2">
    <location>
        <begin position="28"/>
        <end position="50"/>
    </location>
</feature>
<feature type="region of interest" description="Disordered" evidence="1">
    <location>
        <begin position="169"/>
        <end position="192"/>
    </location>
</feature>
<keyword evidence="2" id="KW-0472">Membrane</keyword>
<dbReference type="InterPro" id="IPR012098">
    <property type="entry name" value="SND3_fun"/>
</dbReference>
<name>A0A8J5UMJ9_9ASCO</name>
<reference evidence="3 4" key="1">
    <citation type="journal article" date="2021" name="DNA Res.">
        <title>Genome analysis of Candida subhashii reveals its hybrid nature and dual mitochondrial genome conformations.</title>
        <authorList>
            <person name="Mixao V."/>
            <person name="Hegedusova E."/>
            <person name="Saus E."/>
            <person name="Pryszcz L.P."/>
            <person name="Cillingova A."/>
            <person name="Nosek J."/>
            <person name="Gabaldon T."/>
        </authorList>
    </citation>
    <scope>NUCLEOTIDE SEQUENCE [LARGE SCALE GENOMIC DNA]</scope>
    <source>
        <strain evidence="3 4">CBS 10753</strain>
    </source>
</reference>
<comment type="caution">
    <text evidence="3">The sequence shown here is derived from an EMBL/GenBank/DDBJ whole genome shotgun (WGS) entry which is preliminary data.</text>
</comment>
<keyword evidence="4" id="KW-1185">Reference proteome</keyword>
<evidence type="ECO:0000313" key="3">
    <source>
        <dbReference type="EMBL" id="KAG7666153.1"/>
    </source>
</evidence>
<keyword evidence="2" id="KW-0812">Transmembrane</keyword>
<keyword evidence="2" id="KW-1133">Transmembrane helix</keyword>
<protein>
    <submittedName>
        <fullName evidence="3">PHO88</fullName>
    </submittedName>
</protein>
<dbReference type="RefSeq" id="XP_049266385.1">
    <property type="nucleotide sequence ID" value="XM_049406958.1"/>
</dbReference>